<reference evidence="3 4" key="1">
    <citation type="submission" date="2017-03" db="EMBL/GenBank/DDBJ databases">
        <title>WGS assembly of Porphyra umbilicalis.</title>
        <authorList>
            <person name="Brawley S.H."/>
            <person name="Blouin N.A."/>
            <person name="Ficko-Blean E."/>
            <person name="Wheeler G.L."/>
            <person name="Lohr M."/>
            <person name="Goodson H.V."/>
            <person name="Jenkins J.W."/>
            <person name="Blaby-Haas C.E."/>
            <person name="Helliwell K.E."/>
            <person name="Chan C."/>
            <person name="Marriage T."/>
            <person name="Bhattacharya D."/>
            <person name="Klein A.S."/>
            <person name="Badis Y."/>
            <person name="Brodie J."/>
            <person name="Cao Y."/>
            <person name="Collen J."/>
            <person name="Dittami S.M."/>
            <person name="Gachon C.M."/>
            <person name="Green B.R."/>
            <person name="Karpowicz S."/>
            <person name="Kim J.W."/>
            <person name="Kudahl U."/>
            <person name="Lin S."/>
            <person name="Michel G."/>
            <person name="Mittag M."/>
            <person name="Olson B.J."/>
            <person name="Pangilinan J."/>
            <person name="Peng Y."/>
            <person name="Qiu H."/>
            <person name="Shu S."/>
            <person name="Singer J.T."/>
            <person name="Smith A.G."/>
            <person name="Sprecher B.N."/>
            <person name="Wagner V."/>
            <person name="Wang W."/>
            <person name="Wang Z.-Y."/>
            <person name="Yan J."/>
            <person name="Yarish C."/>
            <person name="Zoeuner-Riek S."/>
            <person name="Zhuang Y."/>
            <person name="Zou Y."/>
            <person name="Lindquist E.A."/>
            <person name="Grimwood J."/>
            <person name="Barry K."/>
            <person name="Rokhsar D.S."/>
            <person name="Schmutz J."/>
            <person name="Stiller J.W."/>
            <person name="Grossman A.R."/>
            <person name="Prochnik S.E."/>
        </authorList>
    </citation>
    <scope>NUCLEOTIDE SEQUENCE [LARGE SCALE GENOMIC DNA]</scope>
    <source>
        <strain evidence="3">4086291</strain>
    </source>
</reference>
<dbReference type="GO" id="GO:0003677">
    <property type="term" value="F:DNA binding"/>
    <property type="evidence" value="ECO:0007669"/>
    <property type="project" value="InterPro"/>
</dbReference>
<keyword evidence="4" id="KW-1185">Reference proteome</keyword>
<accession>A0A1X6P289</accession>
<organism evidence="3 4">
    <name type="scientific">Porphyra umbilicalis</name>
    <name type="common">Purple laver</name>
    <name type="synonym">Red alga</name>
    <dbReference type="NCBI Taxonomy" id="2786"/>
    <lineage>
        <taxon>Eukaryota</taxon>
        <taxon>Rhodophyta</taxon>
        <taxon>Bangiophyceae</taxon>
        <taxon>Bangiales</taxon>
        <taxon>Bangiaceae</taxon>
        <taxon>Porphyra</taxon>
    </lineage>
</organism>
<dbReference type="InterPro" id="IPR038279">
    <property type="entry name" value="Ndc10_dom2_sf"/>
</dbReference>
<dbReference type="Pfam" id="PF16787">
    <property type="entry name" value="NDC10_II"/>
    <property type="match status" value="1"/>
</dbReference>
<dbReference type="EMBL" id="KV918922">
    <property type="protein sequence ID" value="OSX74992.1"/>
    <property type="molecule type" value="Genomic_DNA"/>
</dbReference>
<sequence>MHYPRWRRSSTHCGRSARAGLAADSAPTPTCPLVAAKAVVDQCKRERYLEATALGVGKATGTRDPALPDDVRLPMVKEMLLGPTTAADFHSGLTTAALFVLSYCLEARGATTRGLRMSDMAMRVFPSMFTKAVDVLCTYVYATKTKENQVLCLGSLPHVDPWLCPFGAVADALVAACHRPSDDAHVPPVEFSPDFNPTDEKLRAVGVEPRFYRANGGSAMGFRMWYHWVLLRSPRGDPYTGITYENHLARLKRAAKGCDVPEKAALTHATRRCAAQKAKEAGASEADNNKHGQWGPGPGDGAYNAVIPDPVVVLLLSGRSKQTVAPVTPRLTIEVPQSLQQTVFPFLEDTEKAYAERVKGGAKFRDVALENFFTLMRVMRSVFFQSWAARLRATPAPDGAYVALHPLLRNPEFENFRTATGFAEQSGEKAAGEAAAAVLPQLGVAVKAAVEATAASSAGNMLDMERSLSLQADAIAEAAETNRVASKASIEAKLDAVMQLVVNLQARLDGDSGATTPGSARHALTPHPSTLAVPAGNVPVVPPLIPMDNGDCTVASRSNGVIGAAVSSAARAEPVTVSTELLRDRESVRKLRMQQKLRGVVVFEGPGECVPLLPLELGTGWARALDEYATGLRGRASVREVEAMFGQRWRHLVPDPLERSRRGHHYSTRSPIYRAFATEFALRGAAVGVDTIVKEVKAKYRGIKGGSSAVYKQAAADYPKHK</sequence>
<dbReference type="Proteomes" id="UP000218209">
    <property type="component" value="Unassembled WGS sequence"/>
</dbReference>
<protein>
    <recommendedName>
        <fullName evidence="2">Ndc10 domain-containing protein</fullName>
    </recommendedName>
</protein>
<feature type="region of interest" description="Disordered" evidence="1">
    <location>
        <begin position="277"/>
        <end position="300"/>
    </location>
</feature>
<dbReference type="InterPro" id="IPR031872">
    <property type="entry name" value="NDC10_II"/>
</dbReference>
<evidence type="ECO:0000313" key="4">
    <source>
        <dbReference type="Proteomes" id="UP000218209"/>
    </source>
</evidence>
<dbReference type="AlphaFoldDB" id="A0A1X6P289"/>
<evidence type="ECO:0000256" key="1">
    <source>
        <dbReference type="SAM" id="MobiDB-lite"/>
    </source>
</evidence>
<dbReference type="OrthoDB" id="5148997at2759"/>
<proteinExistence type="predicted"/>
<dbReference type="Gene3D" id="1.10.443.20">
    <property type="entry name" value="Centromere DNA-binding protein complex CBF3 subunit, domain 2"/>
    <property type="match status" value="1"/>
</dbReference>
<feature type="compositionally biased region" description="Basic and acidic residues" evidence="1">
    <location>
        <begin position="277"/>
        <end position="290"/>
    </location>
</feature>
<evidence type="ECO:0000259" key="2">
    <source>
        <dbReference type="Pfam" id="PF16787"/>
    </source>
</evidence>
<feature type="domain" description="Ndc10" evidence="2">
    <location>
        <begin position="93"/>
        <end position="386"/>
    </location>
</feature>
<evidence type="ECO:0000313" key="3">
    <source>
        <dbReference type="EMBL" id="OSX74992.1"/>
    </source>
</evidence>
<gene>
    <name evidence="3" type="ORF">BU14_0259s0027</name>
</gene>
<name>A0A1X6P289_PORUM</name>